<evidence type="ECO:0000256" key="12">
    <source>
        <dbReference type="PIRSR" id="PIRSR621190-2"/>
    </source>
</evidence>
<feature type="binding site" evidence="12">
    <location>
        <position position="577"/>
    </location>
    <ligand>
        <name>Ca(2+)</name>
        <dbReference type="ChEBI" id="CHEBI:29108"/>
        <label>4</label>
    </ligand>
</feature>
<dbReference type="InterPro" id="IPR021190">
    <property type="entry name" value="Pept_M10A"/>
</dbReference>
<keyword evidence="4 15" id="KW-0732">Signal</keyword>
<feature type="repeat" description="Hemopexin" evidence="14">
    <location>
        <begin position="573"/>
        <end position="620"/>
    </location>
</feature>
<accession>W8C2X0</accession>
<dbReference type="GO" id="GO:0005615">
    <property type="term" value="C:extracellular space"/>
    <property type="evidence" value="ECO:0007669"/>
    <property type="project" value="TreeGrafter"/>
</dbReference>
<feature type="binding site" evidence="12">
    <location>
        <position position="259"/>
    </location>
    <ligand>
        <name>Ca(2+)</name>
        <dbReference type="ChEBI" id="CHEBI:29108"/>
        <label>3</label>
    </ligand>
</feature>
<comment type="cofactor">
    <cofactor evidence="12">
        <name>Zn(2+)</name>
        <dbReference type="ChEBI" id="CHEBI:29105"/>
    </cofactor>
    <text evidence="12">Binds 2 Zn(2+) ions per subunit.</text>
</comment>
<evidence type="ECO:0000256" key="4">
    <source>
        <dbReference type="ARBA" id="ARBA00022729"/>
    </source>
</evidence>
<dbReference type="Pfam" id="PF00413">
    <property type="entry name" value="Peptidase_M10"/>
    <property type="match status" value="1"/>
</dbReference>
<dbReference type="Pfam" id="PF00045">
    <property type="entry name" value="Hemopexin"/>
    <property type="match status" value="4"/>
</dbReference>
<dbReference type="PANTHER" id="PTHR10201:SF169">
    <property type="entry name" value="MATRIX METALLOPROTEINASE-16-LIKE PROTEIN"/>
    <property type="match status" value="1"/>
</dbReference>
<keyword evidence="7 11" id="KW-0862">Zinc</keyword>
<keyword evidence="3 11" id="KW-0479">Metal-binding</keyword>
<proteinExistence type="evidence at transcript level"/>
<feature type="binding site" evidence="11">
    <location>
        <position position="287"/>
    </location>
    <ligand>
        <name>Zn(2+)</name>
        <dbReference type="ChEBI" id="CHEBI:29105"/>
        <label>2</label>
        <note>catalytic</note>
    </ligand>
</feature>
<dbReference type="GeneID" id="101457088"/>
<dbReference type="GO" id="GO:0004222">
    <property type="term" value="F:metalloendopeptidase activity"/>
    <property type="evidence" value="ECO:0007669"/>
    <property type="project" value="InterPro"/>
</dbReference>
<keyword evidence="8" id="KW-0482">Metalloprotease</keyword>
<dbReference type="InterPro" id="IPR033739">
    <property type="entry name" value="M10A_MMP"/>
</dbReference>
<dbReference type="InterPro" id="IPR006026">
    <property type="entry name" value="Peptidase_Metallo"/>
</dbReference>
<feature type="binding site" evidence="12">
    <location>
        <position position="253"/>
    </location>
    <ligand>
        <name>Ca(2+)</name>
        <dbReference type="ChEBI" id="CHEBI:29108"/>
        <label>2</label>
    </ligand>
</feature>
<dbReference type="InterPro" id="IPR036365">
    <property type="entry name" value="PGBD-like_sf"/>
</dbReference>
<feature type="binding site" evidence="12">
    <location>
        <position position="301"/>
    </location>
    <ligand>
        <name>Zn(2+)</name>
        <dbReference type="ChEBI" id="CHEBI:29105"/>
        <label>2</label>
        <note>catalytic</note>
    </ligand>
</feature>
<dbReference type="SMART" id="SM00120">
    <property type="entry name" value="HX"/>
    <property type="match status" value="4"/>
</dbReference>
<feature type="signal peptide" evidence="15">
    <location>
        <begin position="1"/>
        <end position="20"/>
    </location>
</feature>
<dbReference type="InterPro" id="IPR001818">
    <property type="entry name" value="Pept_M10_metallopeptidase"/>
</dbReference>
<feature type="binding site" evidence="12">
    <location>
        <position position="430"/>
    </location>
    <ligand>
        <name>Ca(2+)</name>
        <dbReference type="ChEBI" id="CHEBI:29108"/>
        <label>4</label>
    </ligand>
</feature>
<keyword evidence="13" id="KW-1015">Disulfide bond</keyword>
<reference evidence="17" key="1">
    <citation type="submission" date="2013-07" db="EMBL/GenBank/DDBJ databases">
        <authorList>
            <person name="Geib S."/>
        </authorList>
    </citation>
    <scope>NUCLEOTIDE SEQUENCE</scope>
</reference>
<comment type="similarity">
    <text evidence="1">Belongs to the peptidase M10A family.</text>
</comment>
<feature type="active site" evidence="10">
    <location>
        <position position="284"/>
    </location>
</feature>
<sequence>MTSYLRLLTVFLICTYDAKTAPTNRGAKVTATINAAEEMSHQKVEREKRNIEVPPPEILRFMRRFGYLEPNPSDSESLYHESAIIEAIKTIQKYGALNQTGELDNETLELFNKPRCGVPDIEGTPYYLTSSTQRSFVQSVRDKRRDSQRAEGDSAKRRKRFVIGAPTWRKRRIRYFIGNWSQKIPRTQVERDIARALALWAQYSGLRFERTNDTDADIIIGFGRRYHGDNFAFDGPGNILAHAYYPYEMGSWGGDVHFDEDENWQENSTDLATGVDFYAVASHEIGHSLGLAHSPHYNSIMFPYYKGPGAGTVLDYDDTLAVYSIYLTKVLEDDVTTAPATTIKPKNVETTTSIDEEKTLEQVTRRSTPTFYDDYETVNQHKSRFDYNTTTQPELSTIKATSRTPTPGTTALWQKPEISTVPNICLGKFDAVSVLNGTVHIFKHEYVYKLTPRYTVMNGYPLSIYALFPFLPPATKRIDAAYERYDGAGVFFTGDKYWVFRYEQGTQPALIENSPLPIENLIDNVANVDAVMLWPKNNLTYIFAGDKFWRLNDRLNSLDVGYPKSIRRWPGIPNQIDAAATLTNGKTYFFKDNLYWLYDNINIRPMRGYPRRSSSAWLHCAATTRRPLRNHNTTVTFIST</sequence>
<evidence type="ECO:0000256" key="13">
    <source>
        <dbReference type="PIRSR" id="PIRSR621190-3"/>
    </source>
</evidence>
<dbReference type="Gene3D" id="2.110.10.10">
    <property type="entry name" value="Hemopexin-like domain"/>
    <property type="match status" value="1"/>
</dbReference>
<evidence type="ECO:0000256" key="1">
    <source>
        <dbReference type="ARBA" id="ARBA00010370"/>
    </source>
</evidence>
<dbReference type="SUPFAM" id="SSF50923">
    <property type="entry name" value="Hemopexin-like domain"/>
    <property type="match status" value="1"/>
</dbReference>
<dbReference type="InterPro" id="IPR018487">
    <property type="entry name" value="Hemopexin-like_repeat"/>
</dbReference>
<evidence type="ECO:0000256" key="2">
    <source>
        <dbReference type="ARBA" id="ARBA00022670"/>
    </source>
</evidence>
<dbReference type="GO" id="GO:0031012">
    <property type="term" value="C:extracellular matrix"/>
    <property type="evidence" value="ECO:0007669"/>
    <property type="project" value="InterPro"/>
</dbReference>
<feature type="binding site" evidence="12">
    <location>
        <position position="262"/>
    </location>
    <ligand>
        <name>Ca(2+)</name>
        <dbReference type="ChEBI" id="CHEBI:29108"/>
        <label>3</label>
    </ligand>
</feature>
<evidence type="ECO:0000313" key="17">
    <source>
        <dbReference type="EMBL" id="JAB96119.1"/>
    </source>
</evidence>
<protein>
    <submittedName>
        <fullName evidence="17">Matrix metalloproteinase-25</fullName>
    </submittedName>
</protein>
<dbReference type="AlphaFoldDB" id="W8C2X0"/>
<dbReference type="InterPro" id="IPR036375">
    <property type="entry name" value="Hemopexin-like_dom_sf"/>
</dbReference>
<evidence type="ECO:0000256" key="3">
    <source>
        <dbReference type="ARBA" id="ARBA00022723"/>
    </source>
</evidence>
<evidence type="ECO:0000256" key="11">
    <source>
        <dbReference type="PIRSR" id="PIRSR001191-2"/>
    </source>
</evidence>
<organism evidence="17">
    <name type="scientific">Ceratitis capitata</name>
    <name type="common">Mediterranean fruit fly</name>
    <name type="synonym">Tephritis capitata</name>
    <dbReference type="NCBI Taxonomy" id="7213"/>
    <lineage>
        <taxon>Eukaryota</taxon>
        <taxon>Metazoa</taxon>
        <taxon>Ecdysozoa</taxon>
        <taxon>Arthropoda</taxon>
        <taxon>Hexapoda</taxon>
        <taxon>Insecta</taxon>
        <taxon>Pterygota</taxon>
        <taxon>Neoptera</taxon>
        <taxon>Endopterygota</taxon>
        <taxon>Diptera</taxon>
        <taxon>Brachycera</taxon>
        <taxon>Muscomorpha</taxon>
        <taxon>Tephritoidea</taxon>
        <taxon>Tephritidae</taxon>
        <taxon>Ceratitis</taxon>
        <taxon>Ceratitis</taxon>
    </lineage>
</organism>
<keyword evidence="9" id="KW-0865">Zymogen</keyword>
<dbReference type="PROSITE" id="PS51642">
    <property type="entry name" value="HEMOPEXIN_2"/>
    <property type="match status" value="4"/>
</dbReference>
<feature type="chain" id="PRO_5007737243" evidence="15">
    <location>
        <begin position="21"/>
        <end position="640"/>
    </location>
</feature>
<feature type="binding site" evidence="12">
    <location>
        <position position="481"/>
    </location>
    <ligand>
        <name>Ca(2+)</name>
        <dbReference type="ChEBI" id="CHEBI:29108"/>
        <label>5</label>
    </ligand>
</feature>
<dbReference type="PANTHER" id="PTHR10201">
    <property type="entry name" value="MATRIX METALLOPROTEINASE"/>
    <property type="match status" value="1"/>
</dbReference>
<dbReference type="InterPro" id="IPR024079">
    <property type="entry name" value="MetalloPept_cat_dom_sf"/>
</dbReference>
<dbReference type="EMBL" id="GAMC01010438">
    <property type="protein sequence ID" value="JAB96117.1"/>
    <property type="molecule type" value="mRNA"/>
</dbReference>
<dbReference type="SUPFAM" id="SSF55486">
    <property type="entry name" value="Metalloproteases ('zincins'), catalytic domain"/>
    <property type="match status" value="1"/>
</dbReference>
<keyword evidence="12" id="KW-0106">Calcium</keyword>
<keyword evidence="2" id="KW-0645">Protease</keyword>
<dbReference type="GO" id="GO:0006508">
    <property type="term" value="P:proteolysis"/>
    <property type="evidence" value="ECO:0007669"/>
    <property type="project" value="UniProtKB-KW"/>
</dbReference>
<feature type="disulfide bond" evidence="13">
    <location>
        <begin position="425"/>
        <end position="620"/>
    </location>
</feature>
<feature type="domain" description="Peptidase metallopeptidase" evidence="16">
    <location>
        <begin position="164"/>
        <end position="325"/>
    </location>
</feature>
<evidence type="ECO:0000259" key="16">
    <source>
        <dbReference type="SMART" id="SM00235"/>
    </source>
</evidence>
<dbReference type="CDD" id="cd04278">
    <property type="entry name" value="ZnMc_MMP"/>
    <property type="match status" value="1"/>
</dbReference>
<feature type="binding site" evidence="11">
    <location>
        <position position="293"/>
    </location>
    <ligand>
        <name>Zn(2+)</name>
        <dbReference type="ChEBI" id="CHEBI:29105"/>
        <label>2</label>
        <note>catalytic</note>
    </ligand>
</feature>
<dbReference type="InterPro" id="IPR021158">
    <property type="entry name" value="Pept_M10A_Zn_BS"/>
</dbReference>
<feature type="binding site" evidence="11">
    <location>
        <position position="283"/>
    </location>
    <ligand>
        <name>Zn(2+)</name>
        <dbReference type="ChEBI" id="CHEBI:29105"/>
        <label>2</label>
        <note>catalytic</note>
    </ligand>
</feature>
<feature type="repeat" description="Hemopexin" evidence="14">
    <location>
        <begin position="475"/>
        <end position="518"/>
    </location>
</feature>
<dbReference type="Gene3D" id="3.40.390.10">
    <property type="entry name" value="Collagenase (Catalytic Domain)"/>
    <property type="match status" value="1"/>
</dbReference>
<feature type="binding site" evidence="12">
    <location>
        <position position="234"/>
    </location>
    <ligand>
        <name>Ca(2+)</name>
        <dbReference type="ChEBI" id="CHEBI:29108"/>
        <label>3</label>
    </ligand>
</feature>
<keyword evidence="6" id="KW-0378">Hydrolase</keyword>
<evidence type="ECO:0000256" key="7">
    <source>
        <dbReference type="ARBA" id="ARBA00022833"/>
    </source>
</evidence>
<keyword evidence="5" id="KW-0677">Repeat</keyword>
<feature type="binding site" evidence="12">
    <location>
        <position position="229"/>
    </location>
    <ligand>
        <name>Zn(2+)</name>
        <dbReference type="ChEBI" id="CHEBI:29105"/>
        <label>1</label>
    </ligand>
</feature>
<feature type="binding site" evidence="12">
    <location>
        <position position="479"/>
    </location>
    <ligand>
        <name>Ca(2+)</name>
        <dbReference type="ChEBI" id="CHEBI:29108"/>
        <label>4</label>
    </ligand>
</feature>
<feature type="binding site" evidence="12">
    <location>
        <position position="235"/>
    </location>
    <ligand>
        <name>Ca(2+)</name>
        <dbReference type="ChEBI" id="CHEBI:29108"/>
        <label>3</label>
    </ligand>
</feature>
<dbReference type="GO" id="GO:0030574">
    <property type="term" value="P:collagen catabolic process"/>
    <property type="evidence" value="ECO:0007669"/>
    <property type="project" value="TreeGrafter"/>
</dbReference>
<evidence type="ECO:0000256" key="5">
    <source>
        <dbReference type="ARBA" id="ARBA00022737"/>
    </source>
</evidence>
<evidence type="ECO:0000256" key="15">
    <source>
        <dbReference type="SAM" id="SignalP"/>
    </source>
</evidence>
<dbReference type="EMBL" id="GAMC01010436">
    <property type="protein sequence ID" value="JAB96119.1"/>
    <property type="molecule type" value="mRNA"/>
</dbReference>
<feature type="repeat" description="Hemopexin" evidence="14">
    <location>
        <begin position="426"/>
        <end position="471"/>
    </location>
</feature>
<reference evidence="17" key="2">
    <citation type="journal article" date="2014" name="BMC Genomics">
        <title>A genomic perspective to assessing quality of mass-reared SIT flies used in Mediterranean fruit fly (Ceratitis capitata) eradication in California.</title>
        <authorList>
            <person name="Calla B."/>
            <person name="Hall B."/>
            <person name="Hou S."/>
            <person name="Geib S.M."/>
        </authorList>
    </citation>
    <scope>NUCLEOTIDE SEQUENCE</scope>
</reference>
<evidence type="ECO:0000256" key="10">
    <source>
        <dbReference type="PIRSR" id="PIRSR001191-1"/>
    </source>
</evidence>
<feature type="binding site" evidence="12">
    <location>
        <position position="227"/>
    </location>
    <ligand>
        <name>Zn(2+)</name>
        <dbReference type="ChEBI" id="CHEBI:29105"/>
        <label>1</label>
    </ligand>
</feature>
<name>W8C2X0_CERCA</name>
<comment type="cofactor">
    <cofactor evidence="12">
        <name>Ca(2+)</name>
        <dbReference type="ChEBI" id="CHEBI:29108"/>
    </cofactor>
    <text evidence="12">Can bind about 5 Ca(2+) ions per subunit.</text>
</comment>
<feature type="binding site" evidence="12">
    <location>
        <position position="262"/>
    </location>
    <ligand>
        <name>Ca(2+)</name>
        <dbReference type="ChEBI" id="CHEBI:29108"/>
        <label>1</label>
    </ligand>
</feature>
<feature type="binding site" evidence="12">
    <location>
        <position position="255"/>
    </location>
    <ligand>
        <name>Ca(2+)</name>
        <dbReference type="ChEBI" id="CHEBI:29108"/>
        <label>2</label>
    </ligand>
</feature>
<dbReference type="SUPFAM" id="SSF47090">
    <property type="entry name" value="PGBD-like"/>
    <property type="match status" value="1"/>
</dbReference>
<dbReference type="InterPro" id="IPR000585">
    <property type="entry name" value="Hemopexin-like_dom"/>
</dbReference>
<gene>
    <name evidence="17" type="primary">MMP25</name>
</gene>
<dbReference type="OrthoDB" id="406838at2759"/>
<evidence type="ECO:0000256" key="9">
    <source>
        <dbReference type="ARBA" id="ARBA00023145"/>
    </source>
</evidence>
<evidence type="ECO:0000256" key="6">
    <source>
        <dbReference type="ARBA" id="ARBA00022801"/>
    </source>
</evidence>
<evidence type="ECO:0000256" key="8">
    <source>
        <dbReference type="ARBA" id="ARBA00023049"/>
    </source>
</evidence>
<feature type="repeat" description="Hemopexin" evidence="14">
    <location>
        <begin position="525"/>
        <end position="572"/>
    </location>
</feature>
<dbReference type="PIRSF" id="PIRSF001191">
    <property type="entry name" value="Peptidase_M10A_matrix"/>
    <property type="match status" value="1"/>
</dbReference>
<dbReference type="PRINTS" id="PR00138">
    <property type="entry name" value="MATRIXIN"/>
</dbReference>
<dbReference type="GO" id="GO:0008270">
    <property type="term" value="F:zinc ion binding"/>
    <property type="evidence" value="ECO:0007669"/>
    <property type="project" value="InterPro"/>
</dbReference>
<feature type="binding site" evidence="12">
    <location>
        <position position="217"/>
    </location>
    <ligand>
        <name>Ca(2+)</name>
        <dbReference type="ChEBI" id="CHEBI:29108"/>
        <label>2</label>
    </ligand>
</feature>
<feature type="binding site" evidence="12">
    <location>
        <position position="242"/>
    </location>
    <ligand>
        <name>Zn(2+)</name>
        <dbReference type="ChEBI" id="CHEBI:29105"/>
        <label>1</label>
    </ligand>
</feature>
<dbReference type="CDD" id="cd00094">
    <property type="entry name" value="HX"/>
    <property type="match status" value="1"/>
</dbReference>
<dbReference type="KEGG" id="ccat:101457088"/>
<feature type="binding site" evidence="12">
    <location>
        <position position="257"/>
    </location>
    <ligand>
        <name>Zn(2+)</name>
        <dbReference type="ChEBI" id="CHEBI:29105"/>
        <label>1</label>
    </ligand>
</feature>
<dbReference type="SMART" id="SM00235">
    <property type="entry name" value="ZnMc"/>
    <property type="match status" value="1"/>
</dbReference>
<dbReference type="GO" id="GO:0030198">
    <property type="term" value="P:extracellular matrix organization"/>
    <property type="evidence" value="ECO:0007669"/>
    <property type="project" value="TreeGrafter"/>
</dbReference>
<dbReference type="PROSITE" id="PS00546">
    <property type="entry name" value="CYSTEINE_SWITCH"/>
    <property type="match status" value="1"/>
</dbReference>
<evidence type="ECO:0000256" key="14">
    <source>
        <dbReference type="PROSITE-ProRule" id="PRU01011"/>
    </source>
</evidence>
<feature type="binding site" description="in inhibited form" evidence="12">
    <location>
        <position position="116"/>
    </location>
    <ligand>
        <name>Zn(2+)</name>
        <dbReference type="ChEBI" id="CHEBI:29105"/>
        <label>2</label>
        <note>catalytic</note>
    </ligand>
</feature>